<evidence type="ECO:0000256" key="11">
    <source>
        <dbReference type="SAM" id="MobiDB-lite"/>
    </source>
</evidence>
<gene>
    <name evidence="13" type="ORF">Salat_1927500</name>
</gene>
<dbReference type="Proteomes" id="UP001293254">
    <property type="component" value="Unassembled WGS sequence"/>
</dbReference>
<keyword evidence="6" id="KW-0804">Transcription</keyword>
<evidence type="ECO:0000259" key="12">
    <source>
        <dbReference type="PROSITE" id="PS50071"/>
    </source>
</evidence>
<dbReference type="InterPro" id="IPR044555">
    <property type="entry name" value="WUSCHEL-like"/>
</dbReference>
<sequence length="351" mass="39983">MWILECNNDNSQESKKTTTSTDPISAGRKLRPLMPRPITSYTTNNGAFSTPTTTPCCCLHNPNFSAWNHQPLSGACANYGVKREMSRTPLVSSRWNPTPEQLHALEEMYRRGTKTPSAEQIQQIAAKLRRFGKIEGKNVFYWFQNHKARERQRKRRQLELSAGKKMAGDADTTRQERRQSGLSSKYLEIDHPKSLSAPSNCTTTSQYSAPVVLEERQKDEWTQLDQKELQQQKKTTEQHSCWQLDLSSCMTVHPNNSAALKITAPDQENEKPFIAINLSNNYLLSKNGDDQISCGIKEINQTTLQLFPVRRNATLSSNEEQENDNDDDDEVSSVGNKLIPNEFYEFLPTKH</sequence>
<evidence type="ECO:0000256" key="8">
    <source>
        <dbReference type="ARBA" id="ARBA00024040"/>
    </source>
</evidence>
<dbReference type="Pfam" id="PF00046">
    <property type="entry name" value="Homeodomain"/>
    <property type="match status" value="1"/>
</dbReference>
<feature type="DNA-binding region" description="Homeobox" evidence="9">
    <location>
        <begin position="100"/>
        <end position="154"/>
    </location>
</feature>
<keyword evidence="4 9" id="KW-0238">DNA-binding</keyword>
<comment type="subcellular location">
    <subcellularLocation>
        <location evidence="1 9 10">Nucleus</location>
    </subcellularLocation>
</comment>
<protein>
    <submittedName>
        <fullName evidence="13">WUSCHEL-related homeobox 1</fullName>
    </submittedName>
</protein>
<feature type="compositionally biased region" description="Basic and acidic residues" evidence="11">
    <location>
        <begin position="166"/>
        <end position="179"/>
    </location>
</feature>
<keyword evidence="7 9" id="KW-0539">Nucleus</keyword>
<evidence type="ECO:0000256" key="4">
    <source>
        <dbReference type="ARBA" id="ARBA00023125"/>
    </source>
</evidence>
<dbReference type="PANTHER" id="PTHR45940:SF13">
    <property type="entry name" value="WUSCHEL-RELATED HOMEOBOX 1"/>
    <property type="match status" value="1"/>
</dbReference>
<dbReference type="GO" id="GO:0003700">
    <property type="term" value="F:DNA-binding transcription factor activity"/>
    <property type="evidence" value="ECO:0007669"/>
    <property type="project" value="InterPro"/>
</dbReference>
<dbReference type="SMART" id="SM00389">
    <property type="entry name" value="HOX"/>
    <property type="match status" value="1"/>
</dbReference>
<dbReference type="GO" id="GO:0003677">
    <property type="term" value="F:DNA binding"/>
    <property type="evidence" value="ECO:0007669"/>
    <property type="project" value="UniProtKB-UniRule"/>
</dbReference>
<evidence type="ECO:0000256" key="1">
    <source>
        <dbReference type="ARBA" id="ARBA00004123"/>
    </source>
</evidence>
<keyword evidence="2" id="KW-0217">Developmental protein</keyword>
<dbReference type="SUPFAM" id="SSF46689">
    <property type="entry name" value="Homeodomain-like"/>
    <property type="match status" value="1"/>
</dbReference>
<dbReference type="Gene3D" id="1.10.10.60">
    <property type="entry name" value="Homeodomain-like"/>
    <property type="match status" value="1"/>
</dbReference>
<evidence type="ECO:0000256" key="9">
    <source>
        <dbReference type="PROSITE-ProRule" id="PRU00108"/>
    </source>
</evidence>
<feature type="region of interest" description="Disordered" evidence="11">
    <location>
        <begin position="152"/>
        <end position="204"/>
    </location>
</feature>
<dbReference type="PANTHER" id="PTHR45940">
    <property type="entry name" value="WUSCHEL-RELATED HOMEOBOX 1-RELATED"/>
    <property type="match status" value="1"/>
</dbReference>
<comment type="caution">
    <text evidence="13">The sequence shown here is derived from an EMBL/GenBank/DDBJ whole genome shotgun (WGS) entry which is preliminary data.</text>
</comment>
<evidence type="ECO:0000256" key="2">
    <source>
        <dbReference type="ARBA" id="ARBA00022473"/>
    </source>
</evidence>
<evidence type="ECO:0000256" key="6">
    <source>
        <dbReference type="ARBA" id="ARBA00023163"/>
    </source>
</evidence>
<organism evidence="13 14">
    <name type="scientific">Sesamum alatum</name>
    <dbReference type="NCBI Taxonomy" id="300844"/>
    <lineage>
        <taxon>Eukaryota</taxon>
        <taxon>Viridiplantae</taxon>
        <taxon>Streptophyta</taxon>
        <taxon>Embryophyta</taxon>
        <taxon>Tracheophyta</taxon>
        <taxon>Spermatophyta</taxon>
        <taxon>Magnoliopsida</taxon>
        <taxon>eudicotyledons</taxon>
        <taxon>Gunneridae</taxon>
        <taxon>Pentapetalae</taxon>
        <taxon>asterids</taxon>
        <taxon>lamiids</taxon>
        <taxon>Lamiales</taxon>
        <taxon>Pedaliaceae</taxon>
        <taxon>Sesamum</taxon>
    </lineage>
</organism>
<reference evidence="13" key="2">
    <citation type="journal article" date="2024" name="Plant">
        <title>Genomic evolution and insights into agronomic trait innovations of Sesamum species.</title>
        <authorList>
            <person name="Miao H."/>
            <person name="Wang L."/>
            <person name="Qu L."/>
            <person name="Liu H."/>
            <person name="Sun Y."/>
            <person name="Le M."/>
            <person name="Wang Q."/>
            <person name="Wei S."/>
            <person name="Zheng Y."/>
            <person name="Lin W."/>
            <person name="Duan Y."/>
            <person name="Cao H."/>
            <person name="Xiong S."/>
            <person name="Wang X."/>
            <person name="Wei L."/>
            <person name="Li C."/>
            <person name="Ma Q."/>
            <person name="Ju M."/>
            <person name="Zhao R."/>
            <person name="Li G."/>
            <person name="Mu C."/>
            <person name="Tian Q."/>
            <person name="Mei H."/>
            <person name="Zhang T."/>
            <person name="Gao T."/>
            <person name="Zhang H."/>
        </authorList>
    </citation>
    <scope>NUCLEOTIDE SEQUENCE</scope>
    <source>
        <strain evidence="13">3651</strain>
    </source>
</reference>
<dbReference type="InterPro" id="IPR001356">
    <property type="entry name" value="HD"/>
</dbReference>
<dbReference type="GO" id="GO:0005634">
    <property type="term" value="C:nucleus"/>
    <property type="evidence" value="ECO:0007669"/>
    <property type="project" value="UniProtKB-SubCell"/>
</dbReference>
<comment type="similarity">
    <text evidence="8">Belongs to the WUS homeobox family.</text>
</comment>
<keyword evidence="5 9" id="KW-0371">Homeobox</keyword>
<feature type="region of interest" description="Disordered" evidence="11">
    <location>
        <begin position="314"/>
        <end position="334"/>
    </location>
</feature>
<proteinExistence type="inferred from homology"/>
<evidence type="ECO:0000256" key="3">
    <source>
        <dbReference type="ARBA" id="ARBA00023015"/>
    </source>
</evidence>
<reference evidence="13" key="1">
    <citation type="submission" date="2020-06" db="EMBL/GenBank/DDBJ databases">
        <authorList>
            <person name="Li T."/>
            <person name="Hu X."/>
            <person name="Zhang T."/>
            <person name="Song X."/>
            <person name="Zhang H."/>
            <person name="Dai N."/>
            <person name="Sheng W."/>
            <person name="Hou X."/>
            <person name="Wei L."/>
        </authorList>
    </citation>
    <scope>NUCLEOTIDE SEQUENCE</scope>
    <source>
        <strain evidence="13">3651</strain>
        <tissue evidence="13">Leaf</tissue>
    </source>
</reference>
<dbReference type="CDD" id="cd00086">
    <property type="entry name" value="homeodomain"/>
    <property type="match status" value="1"/>
</dbReference>
<evidence type="ECO:0000256" key="7">
    <source>
        <dbReference type="ARBA" id="ARBA00023242"/>
    </source>
</evidence>
<dbReference type="AlphaFoldDB" id="A0AAE1Y510"/>
<keyword evidence="3" id="KW-0805">Transcription regulation</keyword>
<dbReference type="GO" id="GO:0099402">
    <property type="term" value="P:plant organ development"/>
    <property type="evidence" value="ECO:0007669"/>
    <property type="project" value="InterPro"/>
</dbReference>
<name>A0AAE1Y510_9LAMI</name>
<feature type="region of interest" description="Disordered" evidence="11">
    <location>
        <begin position="1"/>
        <end position="37"/>
    </location>
</feature>
<evidence type="ECO:0000313" key="13">
    <source>
        <dbReference type="EMBL" id="KAK4423447.1"/>
    </source>
</evidence>
<feature type="domain" description="Homeobox" evidence="12">
    <location>
        <begin position="98"/>
        <end position="153"/>
    </location>
</feature>
<accession>A0AAE1Y510</accession>
<feature type="compositionally biased region" description="Acidic residues" evidence="11">
    <location>
        <begin position="319"/>
        <end position="331"/>
    </location>
</feature>
<feature type="compositionally biased region" description="Polar residues" evidence="11">
    <location>
        <begin position="7"/>
        <end position="23"/>
    </location>
</feature>
<evidence type="ECO:0000256" key="10">
    <source>
        <dbReference type="RuleBase" id="RU000682"/>
    </source>
</evidence>
<dbReference type="EMBL" id="JACGWO010000007">
    <property type="protein sequence ID" value="KAK4423447.1"/>
    <property type="molecule type" value="Genomic_DNA"/>
</dbReference>
<evidence type="ECO:0000313" key="14">
    <source>
        <dbReference type="Proteomes" id="UP001293254"/>
    </source>
</evidence>
<evidence type="ECO:0000256" key="5">
    <source>
        <dbReference type="ARBA" id="ARBA00023155"/>
    </source>
</evidence>
<dbReference type="InterPro" id="IPR009057">
    <property type="entry name" value="Homeodomain-like_sf"/>
</dbReference>
<keyword evidence="14" id="KW-1185">Reference proteome</keyword>
<dbReference type="PROSITE" id="PS50071">
    <property type="entry name" value="HOMEOBOX_2"/>
    <property type="match status" value="1"/>
</dbReference>